<comment type="function">
    <text evidence="6">Methylates ribosomal protein L11.</text>
</comment>
<comment type="catalytic activity">
    <reaction evidence="6">
        <text>L-lysyl-[protein] + 3 S-adenosyl-L-methionine = N(6),N(6),N(6)-trimethyl-L-lysyl-[protein] + 3 S-adenosyl-L-homocysteine + 3 H(+)</text>
        <dbReference type="Rhea" id="RHEA:54192"/>
        <dbReference type="Rhea" id="RHEA-COMP:9752"/>
        <dbReference type="Rhea" id="RHEA-COMP:13826"/>
        <dbReference type="ChEBI" id="CHEBI:15378"/>
        <dbReference type="ChEBI" id="CHEBI:29969"/>
        <dbReference type="ChEBI" id="CHEBI:57856"/>
        <dbReference type="ChEBI" id="CHEBI:59789"/>
        <dbReference type="ChEBI" id="CHEBI:61961"/>
    </reaction>
</comment>
<dbReference type="PIRSF" id="PIRSF000401">
    <property type="entry name" value="RPL11_MTase"/>
    <property type="match status" value="1"/>
</dbReference>
<dbReference type="Gene3D" id="3.40.50.150">
    <property type="entry name" value="Vaccinia Virus protein VP39"/>
    <property type="match status" value="1"/>
</dbReference>
<dbReference type="EMBL" id="PYZI01000001">
    <property type="protein sequence ID" value="PTF15431.1"/>
    <property type="molecule type" value="Genomic_DNA"/>
</dbReference>
<dbReference type="CDD" id="cd02440">
    <property type="entry name" value="AdoMet_MTases"/>
    <property type="match status" value="1"/>
</dbReference>
<evidence type="ECO:0000256" key="1">
    <source>
        <dbReference type="ARBA" id="ARBA00009741"/>
    </source>
</evidence>
<feature type="binding site" evidence="6">
    <location>
        <position position="160"/>
    </location>
    <ligand>
        <name>S-adenosyl-L-methionine</name>
        <dbReference type="ChEBI" id="CHEBI:59789"/>
    </ligand>
</feature>
<keyword evidence="7" id="KW-0687">Ribonucleoprotein</keyword>
<keyword evidence="5 6" id="KW-0949">S-adenosyl-L-methionine</keyword>
<keyword evidence="3 6" id="KW-0489">Methyltransferase</keyword>
<keyword evidence="9" id="KW-1185">Reference proteome</keyword>
<feature type="binding site" evidence="6">
    <location>
        <position position="246"/>
    </location>
    <ligand>
        <name>S-adenosyl-L-methionine</name>
        <dbReference type="ChEBI" id="CHEBI:59789"/>
    </ligand>
</feature>
<comment type="subcellular location">
    <subcellularLocation>
        <location evidence="6">Cytoplasm</location>
    </subcellularLocation>
</comment>
<dbReference type="InterPro" id="IPR050078">
    <property type="entry name" value="Ribosomal_L11_MeTrfase_PrmA"/>
</dbReference>
<accession>A0A2K4DGR7</accession>
<evidence type="ECO:0000256" key="3">
    <source>
        <dbReference type="ARBA" id="ARBA00022603"/>
    </source>
</evidence>
<keyword evidence="2 6" id="KW-0963">Cytoplasm</keyword>
<keyword evidence="4 6" id="KW-0808">Transferase</keyword>
<reference evidence="7" key="3">
    <citation type="submission" date="2018-03" db="EMBL/GenBank/DDBJ databases">
        <authorList>
            <person name="Keele B.F."/>
        </authorList>
    </citation>
    <scope>NUCLEOTIDE SEQUENCE</scope>
    <source>
        <strain evidence="7">SNUC 4143</strain>
    </source>
</reference>
<evidence type="ECO:0000313" key="9">
    <source>
        <dbReference type="Proteomes" id="UP000242088"/>
    </source>
</evidence>
<dbReference type="Proteomes" id="UP000242088">
    <property type="component" value="Unassembled WGS sequence"/>
</dbReference>
<evidence type="ECO:0000256" key="6">
    <source>
        <dbReference type="HAMAP-Rule" id="MF_00735"/>
    </source>
</evidence>
<sequence length="312" mass="35169">MNWTELSIVVNHEVEPLVTDILEDNGSNGVVIEDSDDLINQPADKFGEIYELKKEDYPEKGVRLKAYFNDLTYSSQFREKIENQISALEGIDTDIVNFSEKTIAEVDWANEWKNYFHPFRASKRFTIVPSWEDYTKETDAELCIELDPGMAFGTGDHPTTSMCLKAIEHYVSPQNSVIDVGTGSGILSIASHLIGVNRIKALDIDEMAVNVAKENFRKNNCEDSIEAVPGNLLQDETEKFDIVIANILAHIIDDMIEDAYNTLNSDGYFITSGIIEEKHEEILSHMKRVGFEIVSINHDNGWVCIVGQKVSE</sequence>
<reference evidence="8" key="2">
    <citation type="submission" date="2018-03" db="EMBL/GenBank/DDBJ databases">
        <authorList>
            <person name="Naushad S."/>
        </authorList>
    </citation>
    <scope>NUCLEOTIDE SEQUENCE</scope>
    <source>
        <strain evidence="8">SNUC 1409</strain>
    </source>
</reference>
<dbReference type="PANTHER" id="PTHR43648">
    <property type="entry name" value="ELECTRON TRANSFER FLAVOPROTEIN BETA SUBUNIT LYSINE METHYLTRANSFERASE"/>
    <property type="match status" value="1"/>
</dbReference>
<reference evidence="9 10" key="1">
    <citation type="journal article" date="2016" name="Front. Microbiol.">
        <title>Comprehensive Phylogenetic Analysis of Bovine Non-aureus Staphylococci Species Based on Whole-Genome Sequencing.</title>
        <authorList>
            <person name="Naushad S."/>
            <person name="Barkema H.W."/>
            <person name="Luby C."/>
            <person name="Condas L.A."/>
            <person name="Nobrega D.B."/>
            <person name="Carson D.A."/>
            <person name="De Buck J."/>
        </authorList>
    </citation>
    <scope>NUCLEOTIDE SEQUENCE [LARGE SCALE GENOMIC DNA]</scope>
    <source>
        <strain evidence="8 9">SNUC 1409</strain>
        <strain evidence="7 10">SNUC 4143</strain>
    </source>
</reference>
<dbReference type="Proteomes" id="UP000243350">
    <property type="component" value="Unassembled WGS sequence"/>
</dbReference>
<dbReference type="GO" id="GO:0005737">
    <property type="term" value="C:cytoplasm"/>
    <property type="evidence" value="ECO:0007669"/>
    <property type="project" value="UniProtKB-SubCell"/>
</dbReference>
<dbReference type="EC" id="2.1.1.-" evidence="6"/>
<dbReference type="InterPro" id="IPR029063">
    <property type="entry name" value="SAM-dependent_MTases_sf"/>
</dbReference>
<dbReference type="NCBIfam" id="TIGR00406">
    <property type="entry name" value="prmA"/>
    <property type="match status" value="1"/>
</dbReference>
<comment type="similarity">
    <text evidence="1 6">Belongs to the methyltransferase superfamily. PrmA family.</text>
</comment>
<protein>
    <recommendedName>
        <fullName evidence="6">Ribosomal protein L11 methyltransferase</fullName>
        <shortName evidence="6">L11 Mtase</shortName>
        <ecNumber evidence="6">2.1.1.-</ecNumber>
    </recommendedName>
</protein>
<dbReference type="RefSeq" id="WP_103167473.1">
    <property type="nucleotide sequence ID" value="NZ_JAHCOY010000001.1"/>
</dbReference>
<evidence type="ECO:0000256" key="5">
    <source>
        <dbReference type="ARBA" id="ARBA00022691"/>
    </source>
</evidence>
<dbReference type="EMBL" id="PYZH01000045">
    <property type="protein sequence ID" value="PTF14128.1"/>
    <property type="molecule type" value="Genomic_DNA"/>
</dbReference>
<organism evidence="7 10">
    <name type="scientific">Staphylococcus devriesei</name>
    <dbReference type="NCBI Taxonomy" id="586733"/>
    <lineage>
        <taxon>Bacteria</taxon>
        <taxon>Bacillati</taxon>
        <taxon>Bacillota</taxon>
        <taxon>Bacilli</taxon>
        <taxon>Bacillales</taxon>
        <taxon>Staphylococcaceae</taxon>
        <taxon>Staphylococcus</taxon>
    </lineage>
</organism>
<dbReference type="HAMAP" id="MF_00735">
    <property type="entry name" value="Methyltr_PrmA"/>
    <property type="match status" value="1"/>
</dbReference>
<dbReference type="GO" id="GO:0005840">
    <property type="term" value="C:ribosome"/>
    <property type="evidence" value="ECO:0007669"/>
    <property type="project" value="UniProtKB-KW"/>
</dbReference>
<dbReference type="GO" id="GO:0032259">
    <property type="term" value="P:methylation"/>
    <property type="evidence" value="ECO:0007669"/>
    <property type="project" value="UniProtKB-KW"/>
</dbReference>
<keyword evidence="7" id="KW-0689">Ribosomal protein</keyword>
<evidence type="ECO:0000256" key="2">
    <source>
        <dbReference type="ARBA" id="ARBA00022490"/>
    </source>
</evidence>
<comment type="caution">
    <text evidence="7">The sequence shown here is derived from an EMBL/GenBank/DDBJ whole genome shotgun (WGS) entry which is preliminary data.</text>
</comment>
<evidence type="ECO:0000313" key="7">
    <source>
        <dbReference type="EMBL" id="PTF14128.1"/>
    </source>
</evidence>
<feature type="binding site" evidence="6">
    <location>
        <position position="203"/>
    </location>
    <ligand>
        <name>S-adenosyl-L-methionine</name>
        <dbReference type="ChEBI" id="CHEBI:59789"/>
    </ligand>
</feature>
<dbReference type="Pfam" id="PF06325">
    <property type="entry name" value="PrmA"/>
    <property type="match status" value="1"/>
</dbReference>
<evidence type="ECO:0000313" key="10">
    <source>
        <dbReference type="Proteomes" id="UP000243350"/>
    </source>
</evidence>
<evidence type="ECO:0000256" key="4">
    <source>
        <dbReference type="ARBA" id="ARBA00022679"/>
    </source>
</evidence>
<dbReference type="OrthoDB" id="9785995at2"/>
<proteinExistence type="inferred from homology"/>
<dbReference type="GO" id="GO:0008276">
    <property type="term" value="F:protein methyltransferase activity"/>
    <property type="evidence" value="ECO:0007669"/>
    <property type="project" value="UniProtKB-UniRule"/>
</dbReference>
<dbReference type="PANTHER" id="PTHR43648:SF1">
    <property type="entry name" value="ELECTRON TRANSFER FLAVOPROTEIN BETA SUBUNIT LYSINE METHYLTRANSFERASE"/>
    <property type="match status" value="1"/>
</dbReference>
<evidence type="ECO:0000313" key="8">
    <source>
        <dbReference type="EMBL" id="PTF15431.1"/>
    </source>
</evidence>
<feature type="binding site" evidence="6">
    <location>
        <position position="181"/>
    </location>
    <ligand>
        <name>S-adenosyl-L-methionine</name>
        <dbReference type="ChEBI" id="CHEBI:59789"/>
    </ligand>
</feature>
<dbReference type="InterPro" id="IPR004498">
    <property type="entry name" value="Ribosomal_PrmA_MeTrfase"/>
</dbReference>
<dbReference type="SUPFAM" id="SSF53335">
    <property type="entry name" value="S-adenosyl-L-methionine-dependent methyltransferases"/>
    <property type="match status" value="1"/>
</dbReference>
<name>A0A2K4DGR7_9STAP</name>
<gene>
    <name evidence="6" type="primary">prmA</name>
    <name evidence="8" type="ORF">BUY47_01255</name>
    <name evidence="7" type="ORF">BUY48_07895</name>
</gene>
<dbReference type="AlphaFoldDB" id="A0A2K4DGR7"/>
<dbReference type="GeneID" id="48887867"/>